<feature type="transmembrane region" description="Helical" evidence="5">
    <location>
        <begin position="459"/>
        <end position="483"/>
    </location>
</feature>
<accession>A0A9X0AL47</accession>
<reference evidence="6" key="1">
    <citation type="submission" date="2022-11" db="EMBL/GenBank/DDBJ databases">
        <title>Genome Resource of Sclerotinia nivalis Strain SnTB1, a Plant Pathogen Isolated from American Ginseng.</title>
        <authorList>
            <person name="Fan S."/>
        </authorList>
    </citation>
    <scope>NUCLEOTIDE SEQUENCE</scope>
    <source>
        <strain evidence="6">SnTB1</strain>
    </source>
</reference>
<evidence type="ECO:0000256" key="4">
    <source>
        <dbReference type="ARBA" id="ARBA00023136"/>
    </source>
</evidence>
<dbReference type="GO" id="GO:0034755">
    <property type="term" value="P:iron ion transmembrane transport"/>
    <property type="evidence" value="ECO:0007669"/>
    <property type="project" value="TreeGrafter"/>
</dbReference>
<dbReference type="PRINTS" id="PR00447">
    <property type="entry name" value="NATRESASSCMP"/>
</dbReference>
<dbReference type="NCBIfam" id="TIGR01197">
    <property type="entry name" value="nramp"/>
    <property type="match status" value="1"/>
</dbReference>
<evidence type="ECO:0000256" key="2">
    <source>
        <dbReference type="ARBA" id="ARBA00022692"/>
    </source>
</evidence>
<evidence type="ECO:0000313" key="7">
    <source>
        <dbReference type="Proteomes" id="UP001152300"/>
    </source>
</evidence>
<sequence>MKQVMVKFAKFVGPGFMVAVAYIDPGNYATDVAAGATYRFRLLFIVLMSNVFAIFLQSLCIKLGTVSGLNLAEACRAFLPKWLNIGLYILAEGAIIATDIAEVIGTAIAINLLIPQIPLVAGCALSILDVLILLAFYPGNGEMKRLRYFEMFVVALVLGVVICFCIQLSLIQDTSVGQVFKGYLPSKAIVQSKGLYQACGILGATVMPHSLYLGSGIVQPRLLDYDKKNNIVKKDFDLGTKEPYYPSLPAIKFCLKYSYAELAICLFTFALFVNSAILIVAGAALYNNPAAPDADLFGIYDLLVSSISKGAGTIFALALLLSGMSAGIVCTIAGQMVSEGALNWTIRPWLRRLLTRSLSITPSIIIAGAVGREGLSDALNASQVALSIVLPFVTAPLIYFTCRNKYMTVRCQNRNTFGEDDENTRGNVDGPTEIESVYENEGAGMGVDTGEGTKMRNHWITAAVAGVIWTIMAAMNVANLVLLGNGDGA</sequence>
<dbReference type="PANTHER" id="PTHR11706">
    <property type="entry name" value="SOLUTE CARRIER PROTEIN FAMILY 11 MEMBER"/>
    <property type="match status" value="1"/>
</dbReference>
<evidence type="ECO:0000256" key="3">
    <source>
        <dbReference type="ARBA" id="ARBA00022989"/>
    </source>
</evidence>
<dbReference type="GO" id="GO:0015086">
    <property type="term" value="F:cadmium ion transmembrane transporter activity"/>
    <property type="evidence" value="ECO:0007669"/>
    <property type="project" value="TreeGrafter"/>
</dbReference>
<feature type="transmembrane region" description="Helical" evidence="5">
    <location>
        <begin position="149"/>
        <end position="171"/>
    </location>
</feature>
<proteinExistence type="inferred from homology"/>
<evidence type="ECO:0000256" key="1">
    <source>
        <dbReference type="ARBA" id="ARBA00004141"/>
    </source>
</evidence>
<feature type="transmembrane region" description="Helical" evidence="5">
    <location>
        <begin position="383"/>
        <end position="402"/>
    </location>
</feature>
<keyword evidence="4 5" id="KW-0472">Membrane</keyword>
<feature type="transmembrane region" description="Helical" evidence="5">
    <location>
        <begin position="353"/>
        <end position="371"/>
    </location>
</feature>
<gene>
    <name evidence="6" type="ORF">OCU04_007087</name>
</gene>
<keyword evidence="7" id="KW-1185">Reference proteome</keyword>
<dbReference type="GO" id="GO:0030026">
    <property type="term" value="P:intracellular manganese ion homeostasis"/>
    <property type="evidence" value="ECO:0007669"/>
    <property type="project" value="TreeGrafter"/>
</dbReference>
<dbReference type="PANTHER" id="PTHR11706:SF101">
    <property type="entry name" value="MANGANESE TRANSPORTER SMF1"/>
    <property type="match status" value="1"/>
</dbReference>
<dbReference type="EMBL" id="JAPEIS010000007">
    <property type="protein sequence ID" value="KAJ8064776.1"/>
    <property type="molecule type" value="Genomic_DNA"/>
</dbReference>
<dbReference type="AlphaFoldDB" id="A0A9X0AL47"/>
<dbReference type="InterPro" id="IPR001046">
    <property type="entry name" value="NRAMP_fam"/>
</dbReference>
<dbReference type="NCBIfam" id="NF037982">
    <property type="entry name" value="Nramp_1"/>
    <property type="match status" value="1"/>
</dbReference>
<feature type="transmembrane region" description="Helical" evidence="5">
    <location>
        <begin position="117"/>
        <end position="137"/>
    </location>
</feature>
<feature type="transmembrane region" description="Helical" evidence="5">
    <location>
        <begin position="262"/>
        <end position="286"/>
    </location>
</feature>
<dbReference type="HAMAP" id="MF_00221">
    <property type="entry name" value="NRAMP"/>
    <property type="match status" value="1"/>
</dbReference>
<evidence type="ECO:0000313" key="6">
    <source>
        <dbReference type="EMBL" id="KAJ8064776.1"/>
    </source>
</evidence>
<protein>
    <submittedName>
        <fullName evidence="6">Uncharacterized protein</fullName>
    </submittedName>
</protein>
<comment type="subcellular location">
    <subcellularLocation>
        <location evidence="1">Membrane</location>
        <topology evidence="1">Multi-pass membrane protein</topology>
    </subcellularLocation>
</comment>
<dbReference type="GO" id="GO:0005886">
    <property type="term" value="C:plasma membrane"/>
    <property type="evidence" value="ECO:0007669"/>
    <property type="project" value="TreeGrafter"/>
</dbReference>
<organism evidence="6 7">
    <name type="scientific">Sclerotinia nivalis</name>
    <dbReference type="NCBI Taxonomy" id="352851"/>
    <lineage>
        <taxon>Eukaryota</taxon>
        <taxon>Fungi</taxon>
        <taxon>Dikarya</taxon>
        <taxon>Ascomycota</taxon>
        <taxon>Pezizomycotina</taxon>
        <taxon>Leotiomycetes</taxon>
        <taxon>Helotiales</taxon>
        <taxon>Sclerotiniaceae</taxon>
        <taxon>Sclerotinia</taxon>
    </lineage>
</organism>
<dbReference type="Pfam" id="PF01566">
    <property type="entry name" value="Nramp"/>
    <property type="match status" value="1"/>
</dbReference>
<feature type="transmembrane region" description="Helical" evidence="5">
    <location>
        <begin position="42"/>
        <end position="65"/>
    </location>
</feature>
<evidence type="ECO:0000256" key="5">
    <source>
        <dbReference type="SAM" id="Phobius"/>
    </source>
</evidence>
<dbReference type="OrthoDB" id="409173at2759"/>
<comment type="caution">
    <text evidence="6">The sequence shown here is derived from an EMBL/GenBank/DDBJ whole genome shotgun (WGS) entry which is preliminary data.</text>
</comment>
<keyword evidence="3 5" id="KW-1133">Transmembrane helix</keyword>
<feature type="transmembrane region" description="Helical" evidence="5">
    <location>
        <begin position="306"/>
        <end position="332"/>
    </location>
</feature>
<feature type="transmembrane region" description="Helical" evidence="5">
    <location>
        <begin position="85"/>
        <end position="110"/>
    </location>
</feature>
<name>A0A9X0AL47_9HELO</name>
<keyword evidence="2 5" id="KW-0812">Transmembrane</keyword>
<dbReference type="GO" id="GO:0005384">
    <property type="term" value="F:manganese ion transmembrane transporter activity"/>
    <property type="evidence" value="ECO:0007669"/>
    <property type="project" value="TreeGrafter"/>
</dbReference>
<dbReference type="Proteomes" id="UP001152300">
    <property type="component" value="Unassembled WGS sequence"/>
</dbReference>